<evidence type="ECO:0000259" key="1">
    <source>
        <dbReference type="PROSITE" id="PS51707"/>
    </source>
</evidence>
<evidence type="ECO:0000313" key="2">
    <source>
        <dbReference type="EMBL" id="TCS80852.1"/>
    </source>
</evidence>
<dbReference type="InterPro" id="IPR023577">
    <property type="entry name" value="CYTH_domain"/>
</dbReference>
<dbReference type="SMART" id="SM01118">
    <property type="entry name" value="CYTH"/>
    <property type="match status" value="1"/>
</dbReference>
<sequence>MQKNEEIEIKLQITDASSIPPLKKFLASLYQPGSPVLLHMSARYYDTKDTLLQQKKLVYRVRRENNIYIATIKGKNLSKDFLARRLEINRKVNTIKPDIKIFSDIPNLAGKINSVYNHSLLPIVTNVFLRYKTNIFFNASKIEAAIDVGNIYGRSKTSPIQELELELKFGEESDVLQLADIIKKKFFFKPSRKSKFSRGLE</sequence>
<reference evidence="2 3" key="1">
    <citation type="submission" date="2019-03" db="EMBL/GenBank/DDBJ databases">
        <title>Genomic Encyclopedia of Type Strains, Phase IV (KMG-IV): sequencing the most valuable type-strain genomes for metagenomic binning, comparative biology and taxonomic classification.</title>
        <authorList>
            <person name="Goeker M."/>
        </authorList>
    </citation>
    <scope>NUCLEOTIDE SEQUENCE [LARGE SCALE GENOMIC DNA]</scope>
    <source>
        <strain evidence="2 3">DSM 20467</strain>
    </source>
</reference>
<comment type="caution">
    <text evidence="2">The sequence shown here is derived from an EMBL/GenBank/DDBJ whole genome shotgun (WGS) entry which is preliminary data.</text>
</comment>
<dbReference type="GO" id="GO:0050355">
    <property type="term" value="F:inorganic triphosphate phosphatase activity"/>
    <property type="evidence" value="ECO:0007669"/>
    <property type="project" value="InterPro"/>
</dbReference>
<evidence type="ECO:0000313" key="3">
    <source>
        <dbReference type="Proteomes" id="UP000295188"/>
    </source>
</evidence>
<name>A0A4V6NYX8_9FIRM</name>
<gene>
    <name evidence="2" type="ORF">EDC37_10321</name>
</gene>
<dbReference type="SUPFAM" id="SSF55154">
    <property type="entry name" value="CYTH-like phosphatases"/>
    <property type="match status" value="1"/>
</dbReference>
<dbReference type="GO" id="GO:0046872">
    <property type="term" value="F:metal ion binding"/>
    <property type="evidence" value="ECO:0007669"/>
    <property type="project" value="TreeGrafter"/>
</dbReference>
<proteinExistence type="predicted"/>
<dbReference type="EMBL" id="SMAA01000003">
    <property type="protein sequence ID" value="TCS80852.1"/>
    <property type="molecule type" value="Genomic_DNA"/>
</dbReference>
<dbReference type="PANTHER" id="PTHR39569">
    <property type="entry name" value="INORGANIC TRIPHOSPHATASE"/>
    <property type="match status" value="1"/>
</dbReference>
<dbReference type="InterPro" id="IPR039013">
    <property type="entry name" value="YgiF"/>
</dbReference>
<feature type="domain" description="CYTH" evidence="1">
    <location>
        <begin position="4"/>
        <end position="201"/>
    </location>
</feature>
<dbReference type="InterPro" id="IPR033469">
    <property type="entry name" value="CYTH-like_dom_sf"/>
</dbReference>
<protein>
    <submittedName>
        <fullName evidence="2">CYTH domain-containing protein</fullName>
    </submittedName>
</protein>
<keyword evidence="3" id="KW-1185">Reference proteome</keyword>
<dbReference type="AlphaFoldDB" id="A0A4V6NYX8"/>
<dbReference type="Proteomes" id="UP000295188">
    <property type="component" value="Unassembled WGS sequence"/>
</dbReference>
<accession>A0A4V6NYX8</accession>
<dbReference type="Gene3D" id="2.40.320.10">
    <property type="entry name" value="Hypothetical Protein Pfu-838710-001"/>
    <property type="match status" value="1"/>
</dbReference>
<dbReference type="OrthoDB" id="3034217at2"/>
<dbReference type="RefSeq" id="WP_132547505.1">
    <property type="nucleotide sequence ID" value="NZ_SMAA01000003.1"/>
</dbReference>
<dbReference type="PANTHER" id="PTHR39569:SF1">
    <property type="entry name" value="INORGANIC TRIPHOSPHATASE"/>
    <property type="match status" value="1"/>
</dbReference>
<dbReference type="PROSITE" id="PS51707">
    <property type="entry name" value="CYTH"/>
    <property type="match status" value="1"/>
</dbReference>
<organism evidence="2 3">
    <name type="scientific">Pectinatus cerevisiiphilus</name>
    <dbReference type="NCBI Taxonomy" id="86956"/>
    <lineage>
        <taxon>Bacteria</taxon>
        <taxon>Bacillati</taxon>
        <taxon>Bacillota</taxon>
        <taxon>Negativicutes</taxon>
        <taxon>Selenomonadales</taxon>
        <taxon>Selenomonadaceae</taxon>
        <taxon>Pectinatus</taxon>
    </lineage>
</organism>
<dbReference type="Pfam" id="PF01928">
    <property type="entry name" value="CYTH"/>
    <property type="match status" value="1"/>
</dbReference>